<keyword evidence="2" id="KW-1185">Reference proteome</keyword>
<gene>
    <name evidence="1" type="ORF">BD310DRAFT_921993</name>
</gene>
<dbReference type="EMBL" id="ML145102">
    <property type="protein sequence ID" value="TBU60754.1"/>
    <property type="molecule type" value="Genomic_DNA"/>
</dbReference>
<evidence type="ECO:0000313" key="1">
    <source>
        <dbReference type="EMBL" id="TBU60754.1"/>
    </source>
</evidence>
<name>A0A4Q9Q2F0_9APHY</name>
<reference evidence="1 2" key="1">
    <citation type="submission" date="2019-01" db="EMBL/GenBank/DDBJ databases">
        <title>Draft genome sequences of three monokaryotic isolates of the white-rot basidiomycete fungus Dichomitus squalens.</title>
        <authorList>
            <consortium name="DOE Joint Genome Institute"/>
            <person name="Lopez S.C."/>
            <person name="Andreopoulos B."/>
            <person name="Pangilinan J."/>
            <person name="Lipzen A."/>
            <person name="Riley R."/>
            <person name="Ahrendt S."/>
            <person name="Ng V."/>
            <person name="Barry K."/>
            <person name="Daum C."/>
            <person name="Grigoriev I.V."/>
            <person name="Hilden K.S."/>
            <person name="Makela M.R."/>
            <person name="de Vries R.P."/>
        </authorList>
    </citation>
    <scope>NUCLEOTIDE SEQUENCE [LARGE SCALE GENOMIC DNA]</scope>
    <source>
        <strain evidence="1 2">CBS 464.89</strain>
    </source>
</reference>
<evidence type="ECO:0000313" key="2">
    <source>
        <dbReference type="Proteomes" id="UP000292082"/>
    </source>
</evidence>
<dbReference type="AlphaFoldDB" id="A0A4Q9Q2F0"/>
<organism evidence="1 2">
    <name type="scientific">Dichomitus squalens</name>
    <dbReference type="NCBI Taxonomy" id="114155"/>
    <lineage>
        <taxon>Eukaryota</taxon>
        <taxon>Fungi</taxon>
        <taxon>Dikarya</taxon>
        <taxon>Basidiomycota</taxon>
        <taxon>Agaricomycotina</taxon>
        <taxon>Agaricomycetes</taxon>
        <taxon>Polyporales</taxon>
        <taxon>Polyporaceae</taxon>
        <taxon>Dichomitus</taxon>
    </lineage>
</organism>
<protein>
    <submittedName>
        <fullName evidence="1">Uncharacterized protein</fullName>
    </submittedName>
</protein>
<sequence length="97" mass="11075">MVSWYVFWSCFYLPIVGYPRLIPEILGSSLFIRALLEYHIVGALGGLLELGVAPLSVSYSSSDELVLLIHTIPSARYPHMSPCLYRVQTHRMWLLYS</sequence>
<proteinExistence type="predicted"/>
<dbReference type="Proteomes" id="UP000292082">
    <property type="component" value="Unassembled WGS sequence"/>
</dbReference>
<accession>A0A4Q9Q2F0</accession>